<reference evidence="1 2" key="1">
    <citation type="submission" date="2016-10" db="EMBL/GenBank/DDBJ databases">
        <authorList>
            <person name="de Groot N.N."/>
        </authorList>
    </citation>
    <scope>NUCLEOTIDE SEQUENCE [LARGE SCALE GENOMIC DNA]</scope>
    <source>
        <strain evidence="1 2">DSM 12271</strain>
    </source>
</reference>
<name>A0A1I0WVQ3_9CLOT</name>
<dbReference type="InterPro" id="IPR037208">
    <property type="entry name" value="Spo0E-like_sf"/>
</dbReference>
<evidence type="ECO:0000313" key="1">
    <source>
        <dbReference type="EMBL" id="SFA92238.1"/>
    </source>
</evidence>
<dbReference type="SUPFAM" id="SSF140500">
    <property type="entry name" value="BAS1536-like"/>
    <property type="match status" value="1"/>
</dbReference>
<dbReference type="GO" id="GO:0043937">
    <property type="term" value="P:regulation of sporulation"/>
    <property type="evidence" value="ECO:0007669"/>
    <property type="project" value="InterPro"/>
</dbReference>
<dbReference type="Proteomes" id="UP000198619">
    <property type="component" value="Unassembled WGS sequence"/>
</dbReference>
<dbReference type="InterPro" id="IPR036638">
    <property type="entry name" value="HLH_DNA-bd_sf"/>
</dbReference>
<proteinExistence type="predicted"/>
<accession>A0A1I0WVQ3</accession>
<dbReference type="Pfam" id="PF09388">
    <property type="entry name" value="SpoOE-like"/>
    <property type="match status" value="1"/>
</dbReference>
<protein>
    <submittedName>
        <fullName evidence="1">Spo0E like sporulation regulatory protein</fullName>
    </submittedName>
</protein>
<dbReference type="GO" id="GO:0046983">
    <property type="term" value="F:protein dimerization activity"/>
    <property type="evidence" value="ECO:0007669"/>
    <property type="project" value="InterPro"/>
</dbReference>
<evidence type="ECO:0000313" key="2">
    <source>
        <dbReference type="Proteomes" id="UP000198619"/>
    </source>
</evidence>
<dbReference type="RefSeq" id="WP_090039458.1">
    <property type="nucleotide sequence ID" value="NZ_FOKI01000006.1"/>
</dbReference>
<sequence>MFNSSCVESRLIESRIEDLRNKLNSLTCNNRLTDDIVIQYSEELDELIVKYLTCTKKYTN</sequence>
<dbReference type="Gene3D" id="4.10.280.10">
    <property type="entry name" value="Helix-loop-helix DNA-binding domain"/>
    <property type="match status" value="1"/>
</dbReference>
<gene>
    <name evidence="1" type="ORF">SAMN04488528_100666</name>
</gene>
<dbReference type="InterPro" id="IPR018540">
    <property type="entry name" value="Spo0E-like"/>
</dbReference>
<keyword evidence="2" id="KW-1185">Reference proteome</keyword>
<organism evidence="1 2">
    <name type="scientific">Clostridium frigidicarnis</name>
    <dbReference type="NCBI Taxonomy" id="84698"/>
    <lineage>
        <taxon>Bacteria</taxon>
        <taxon>Bacillati</taxon>
        <taxon>Bacillota</taxon>
        <taxon>Clostridia</taxon>
        <taxon>Eubacteriales</taxon>
        <taxon>Clostridiaceae</taxon>
        <taxon>Clostridium</taxon>
    </lineage>
</organism>
<dbReference type="OrthoDB" id="1956812at2"/>
<dbReference type="AlphaFoldDB" id="A0A1I0WVQ3"/>
<dbReference type="EMBL" id="FOKI01000006">
    <property type="protein sequence ID" value="SFA92238.1"/>
    <property type="molecule type" value="Genomic_DNA"/>
</dbReference>